<evidence type="ECO:0000313" key="1">
    <source>
        <dbReference type="EMBL" id="VEA04834.1"/>
    </source>
</evidence>
<accession>A0A6D2GCA8</accession>
<gene>
    <name evidence="1" type="ORF">NCTC5773_03402</name>
</gene>
<sequence>MIVHDMAVILATLKAGRQPFNMALRRTALPDGQYRRLLQQIAGVKPDITAGNVNIERKQRRVGLDKMKTDHRKSFCILPVNVNSKAGSCLWHNSVLNKASI</sequence>
<dbReference type="Proteomes" id="UP000267858">
    <property type="component" value="Chromosome"/>
</dbReference>
<protein>
    <submittedName>
        <fullName evidence="1">Uncharacterized protein</fullName>
    </submittedName>
</protein>
<proteinExistence type="predicted"/>
<reference evidence="1 2" key="1">
    <citation type="submission" date="2018-12" db="EMBL/GenBank/DDBJ databases">
        <authorList>
            <consortium name="Pathogen Informatics"/>
        </authorList>
    </citation>
    <scope>NUCLEOTIDE SEQUENCE [LARGE SCALE GENOMIC DNA]</scope>
    <source>
        <strain evidence="1 2">NCTC5773</strain>
    </source>
</reference>
<dbReference type="EMBL" id="LR134141">
    <property type="protein sequence ID" value="VEA04834.1"/>
    <property type="molecule type" value="Genomic_DNA"/>
</dbReference>
<name>A0A6D2GCA8_SALER</name>
<dbReference type="AlphaFoldDB" id="A0A6D2GCA8"/>
<organism evidence="1 2">
    <name type="scientific">Salmonella enterica subsp. salamae</name>
    <dbReference type="NCBI Taxonomy" id="59202"/>
    <lineage>
        <taxon>Bacteria</taxon>
        <taxon>Pseudomonadati</taxon>
        <taxon>Pseudomonadota</taxon>
        <taxon>Gammaproteobacteria</taxon>
        <taxon>Enterobacterales</taxon>
        <taxon>Enterobacteriaceae</taxon>
        <taxon>Salmonella</taxon>
    </lineage>
</organism>
<evidence type="ECO:0000313" key="2">
    <source>
        <dbReference type="Proteomes" id="UP000267858"/>
    </source>
</evidence>